<feature type="transmembrane region" description="Helical" evidence="7">
    <location>
        <begin position="130"/>
        <end position="151"/>
    </location>
</feature>
<dbReference type="InterPro" id="IPR044878">
    <property type="entry name" value="UbiA_sf"/>
</dbReference>
<dbReference type="GO" id="GO:0016020">
    <property type="term" value="C:membrane"/>
    <property type="evidence" value="ECO:0007669"/>
    <property type="project" value="UniProtKB-SubCell"/>
</dbReference>
<evidence type="ECO:0000256" key="6">
    <source>
        <dbReference type="ARBA" id="ARBA00023136"/>
    </source>
</evidence>
<keyword evidence="4 7" id="KW-0812">Transmembrane</keyword>
<dbReference type="PANTHER" id="PTHR43009:SF7">
    <property type="entry name" value="HOMOGENTISATE GERANYLGERANYLTRANSFERASE, CHLOROPLASTIC"/>
    <property type="match status" value="1"/>
</dbReference>
<evidence type="ECO:0000256" key="5">
    <source>
        <dbReference type="ARBA" id="ARBA00022989"/>
    </source>
</evidence>
<dbReference type="AlphaFoldDB" id="A0A7J7LLZ0"/>
<keyword evidence="9" id="KW-1185">Reference proteome</keyword>
<name>A0A7J7LLZ0_9MAGN</name>
<gene>
    <name evidence="8" type="ORF">GIB67_021695</name>
</gene>
<evidence type="ECO:0000256" key="3">
    <source>
        <dbReference type="ARBA" id="ARBA00022679"/>
    </source>
</evidence>
<dbReference type="OrthoDB" id="1502398at2759"/>
<dbReference type="Gene3D" id="1.10.357.140">
    <property type="entry name" value="UbiA prenyltransferase"/>
    <property type="match status" value="1"/>
</dbReference>
<feature type="transmembrane region" description="Helical" evidence="7">
    <location>
        <begin position="99"/>
        <end position="118"/>
    </location>
</feature>
<organism evidence="8 9">
    <name type="scientific">Kingdonia uniflora</name>
    <dbReference type="NCBI Taxonomy" id="39325"/>
    <lineage>
        <taxon>Eukaryota</taxon>
        <taxon>Viridiplantae</taxon>
        <taxon>Streptophyta</taxon>
        <taxon>Embryophyta</taxon>
        <taxon>Tracheophyta</taxon>
        <taxon>Spermatophyta</taxon>
        <taxon>Magnoliopsida</taxon>
        <taxon>Ranunculales</taxon>
        <taxon>Circaeasteraceae</taxon>
        <taxon>Kingdonia</taxon>
    </lineage>
</organism>
<keyword evidence="6 7" id="KW-0472">Membrane</keyword>
<evidence type="ECO:0000256" key="2">
    <source>
        <dbReference type="ARBA" id="ARBA00005985"/>
    </source>
</evidence>
<feature type="transmembrane region" description="Helical" evidence="7">
    <location>
        <begin position="199"/>
        <end position="218"/>
    </location>
</feature>
<dbReference type="GO" id="GO:0016765">
    <property type="term" value="F:transferase activity, transferring alkyl or aryl (other than methyl) groups"/>
    <property type="evidence" value="ECO:0007669"/>
    <property type="project" value="InterPro"/>
</dbReference>
<evidence type="ECO:0000313" key="9">
    <source>
        <dbReference type="Proteomes" id="UP000541444"/>
    </source>
</evidence>
<evidence type="ECO:0000256" key="4">
    <source>
        <dbReference type="ARBA" id="ARBA00022692"/>
    </source>
</evidence>
<comment type="subcellular location">
    <subcellularLocation>
        <location evidence="1">Plastid</location>
        <location evidence="1">Chloroplast membrane</location>
        <topology evidence="1">Multi-pass membrane protein</topology>
    </subcellularLocation>
</comment>
<dbReference type="EMBL" id="JACGCM010002198">
    <property type="protein sequence ID" value="KAF6143685.1"/>
    <property type="molecule type" value="Genomic_DNA"/>
</dbReference>
<evidence type="ECO:0000313" key="8">
    <source>
        <dbReference type="EMBL" id="KAF6143685.1"/>
    </source>
</evidence>
<feature type="transmembrane region" description="Helical" evidence="7">
    <location>
        <begin position="244"/>
        <end position="264"/>
    </location>
</feature>
<dbReference type="Proteomes" id="UP000541444">
    <property type="component" value="Unassembled WGS sequence"/>
</dbReference>
<evidence type="ECO:0000256" key="7">
    <source>
        <dbReference type="SAM" id="Phobius"/>
    </source>
</evidence>
<protein>
    <submittedName>
        <fullName evidence="8">Uncharacterized protein</fullName>
    </submittedName>
</protein>
<dbReference type="PANTHER" id="PTHR43009">
    <property type="entry name" value="HOMOGENTISATE SOLANESYLTRANSFERASE, CHLOROPLASTIC"/>
    <property type="match status" value="1"/>
</dbReference>
<reference evidence="8 9" key="1">
    <citation type="journal article" date="2020" name="IScience">
        <title>Genome Sequencing of the Endangered Kingdonia uniflora (Circaeasteraceae, Ranunculales) Reveals Potential Mechanisms of Evolutionary Specialization.</title>
        <authorList>
            <person name="Sun Y."/>
            <person name="Deng T."/>
            <person name="Zhang A."/>
            <person name="Moore M.J."/>
            <person name="Landis J.B."/>
            <person name="Lin N."/>
            <person name="Zhang H."/>
            <person name="Zhang X."/>
            <person name="Huang J."/>
            <person name="Zhang X."/>
            <person name="Sun H."/>
            <person name="Wang H."/>
        </authorList>
    </citation>
    <scope>NUCLEOTIDE SEQUENCE [LARGE SCALE GENOMIC DNA]</scope>
    <source>
        <strain evidence="8">TB1705</strain>
        <tissue evidence="8">Leaf</tissue>
    </source>
</reference>
<comment type="similarity">
    <text evidence="2">Belongs to the UbiA prenyltransferase family.</text>
</comment>
<sequence length="314" mass="34671">MHGCACISATKSFLQRQDGMHREVRYLHAQTRGLNVHFSITSIICCLRRFALSKPLCSNDGVFRRRPPATLEYEYESISEGSDSVGTALLKQFHAFYKFSRPHTIIGTVVGIISVSLLPVETLTDLSPTFLVGLLKALIPALLMNVYVVGLNQLYDVEIDKVNKPDLPIASGEFSMITGAAIVTSFSSMSFVMGLMFQSPPLLCALIISFLLGSVYSIDDIPDVDGDRYYGIESFSVRLGQKRVFWLCINLLLVAYVTAVLVGASSAFPFSKLVTILGHCTFASILWIRAQSIDLTSKASVTSFYMFIWKVSES</sequence>
<keyword evidence="5 7" id="KW-1133">Transmembrane helix</keyword>
<dbReference type="InterPro" id="IPR000537">
    <property type="entry name" value="UbiA_prenyltransferase"/>
</dbReference>
<feature type="transmembrane region" description="Helical" evidence="7">
    <location>
        <begin position="172"/>
        <end position="193"/>
    </location>
</feature>
<dbReference type="Pfam" id="PF01040">
    <property type="entry name" value="UbiA"/>
    <property type="match status" value="2"/>
</dbReference>
<evidence type="ECO:0000256" key="1">
    <source>
        <dbReference type="ARBA" id="ARBA00004508"/>
    </source>
</evidence>
<keyword evidence="3" id="KW-0808">Transferase</keyword>
<proteinExistence type="inferred from homology"/>
<comment type="caution">
    <text evidence="8">The sequence shown here is derived from an EMBL/GenBank/DDBJ whole genome shotgun (WGS) entry which is preliminary data.</text>
</comment>
<accession>A0A7J7LLZ0</accession>